<evidence type="ECO:0000313" key="1">
    <source>
        <dbReference type="EMBL" id="MEA5671734.1"/>
    </source>
</evidence>
<name>A0ABU5VED9_9PSED</name>
<sequence length="166" mass="19236">MFRIMAVTDEHLLDKIKVLLAERSRIKFGYPIFLLRSMVSSPRLKDLYVRDFSIDGLVEVGDSYLDKFTMLADQPQKTYGINITQWKSVESGATFVDEFHFRDTSVIKLQVWAFDPNTLTPEQLRIAVAVSFTELEIFDEPRLALALDELLEDIPVTTDYEYKFGR</sequence>
<comment type="caution">
    <text evidence="1">The sequence shown here is derived from an EMBL/GenBank/DDBJ whole genome shotgun (WGS) entry which is preliminary data.</text>
</comment>
<evidence type="ECO:0000313" key="2">
    <source>
        <dbReference type="Proteomes" id="UP001302573"/>
    </source>
</evidence>
<keyword evidence="2" id="KW-1185">Reference proteome</keyword>
<dbReference type="Proteomes" id="UP001302573">
    <property type="component" value="Unassembled WGS sequence"/>
</dbReference>
<organism evidence="1 2">
    <name type="scientific">Pseudomonas machongensis</name>
    <dbReference type="NCBI Taxonomy" id="3110229"/>
    <lineage>
        <taxon>Bacteria</taxon>
        <taxon>Pseudomonadati</taxon>
        <taxon>Pseudomonadota</taxon>
        <taxon>Gammaproteobacteria</taxon>
        <taxon>Pseudomonadales</taxon>
        <taxon>Pseudomonadaceae</taxon>
        <taxon>Pseudomonas</taxon>
    </lineage>
</organism>
<accession>A0ABU5VED9</accession>
<dbReference type="EMBL" id="JAYFUI010000097">
    <property type="protein sequence ID" value="MEA5671734.1"/>
    <property type="molecule type" value="Genomic_DNA"/>
</dbReference>
<gene>
    <name evidence="1" type="ORF">VA602_10325</name>
</gene>
<protein>
    <submittedName>
        <fullName evidence="1">Uncharacterized protein</fullName>
    </submittedName>
</protein>
<reference evidence="1 2" key="1">
    <citation type="submission" date="2023-12" db="EMBL/GenBank/DDBJ databases">
        <title>Pseudomonas machongensis sp. nov., isolated from wilted pepper plants (Capsicum annuum).</title>
        <authorList>
            <person name="Qiu M."/>
            <person name="Li Y."/>
            <person name="Liu Q."/>
            <person name="Zhang X."/>
            <person name="Huang Y."/>
            <person name="Guo R."/>
            <person name="Hu M."/>
            <person name="Zhou J."/>
            <person name="Zhou X."/>
        </authorList>
    </citation>
    <scope>NUCLEOTIDE SEQUENCE [LARGE SCALE GENOMIC DNA]</scope>
    <source>
        <strain evidence="1 2">MH2</strain>
    </source>
</reference>
<proteinExistence type="predicted"/>
<dbReference type="RefSeq" id="WP_280311887.1">
    <property type="nucleotide sequence ID" value="NZ_JAYFUI010000097.1"/>
</dbReference>